<proteinExistence type="predicted"/>
<name>A0A174SMC1_9FIRM</name>
<evidence type="ECO:0000313" key="2">
    <source>
        <dbReference type="EMBL" id="CUN39569.1"/>
    </source>
</evidence>
<gene>
    <name evidence="2" type="ORF">ERS852406_00138</name>
    <name evidence="3" type="ORF">ERS852498_03255</name>
    <name evidence="4" type="ORF">G5B05_14980</name>
</gene>
<accession>A0A174SMC1</accession>
<keyword evidence="7" id="KW-1185">Reference proteome</keyword>
<evidence type="ECO:0000313" key="3">
    <source>
        <dbReference type="EMBL" id="CUP95719.1"/>
    </source>
</evidence>
<dbReference type="EMBL" id="CYYV01000001">
    <property type="protein sequence ID" value="CUN39569.1"/>
    <property type="molecule type" value="Genomic_DNA"/>
</dbReference>
<dbReference type="Proteomes" id="UP000768180">
    <property type="component" value="Unassembled WGS sequence"/>
</dbReference>
<feature type="domain" description="AAA-ATPase-like" evidence="1">
    <location>
        <begin position="7"/>
        <end position="229"/>
    </location>
</feature>
<dbReference type="InterPro" id="IPR018631">
    <property type="entry name" value="AAA-ATPase-like_dom"/>
</dbReference>
<evidence type="ECO:0000259" key="1">
    <source>
        <dbReference type="Pfam" id="PF09820"/>
    </source>
</evidence>
<dbReference type="RefSeq" id="WP_055225796.1">
    <property type="nucleotide sequence ID" value="NZ_CABJFB010000004.1"/>
</dbReference>
<dbReference type="EMBL" id="JAAITQ010000041">
    <property type="protein sequence ID" value="NSE17663.1"/>
    <property type="molecule type" value="Genomic_DNA"/>
</dbReference>
<dbReference type="PANTHER" id="PTHR34825:SF1">
    <property type="entry name" value="AAA-ATPASE-LIKE DOMAIN-CONTAINING PROTEIN"/>
    <property type="match status" value="1"/>
</dbReference>
<reference evidence="4 7" key="2">
    <citation type="journal article" date="2020" name="Cell Host Microbe">
        <title>Functional and Genomic Variation between Human-Derived Isolates of Lachnospiraceae Reveals Inter- and Intra-Species Diversity.</title>
        <authorList>
            <person name="Sorbara M.T."/>
            <person name="Littmann E.R."/>
            <person name="Fontana E."/>
            <person name="Moody T.U."/>
            <person name="Kohout C.E."/>
            <person name="Gjonbalaj M."/>
            <person name="Eaton V."/>
            <person name="Seok R."/>
            <person name="Leiner I.M."/>
            <person name="Pamer E.G."/>
        </authorList>
    </citation>
    <scope>NUCLEOTIDE SEQUENCE [LARGE SCALE GENOMIC DNA]</scope>
    <source>
        <strain evidence="4 7">MSK.14.54</strain>
    </source>
</reference>
<dbReference type="Proteomes" id="UP000095709">
    <property type="component" value="Unassembled WGS sequence"/>
</dbReference>
<dbReference type="PANTHER" id="PTHR34825">
    <property type="entry name" value="CONSERVED PROTEIN, WITH A WEAK D-GALACTARATE DEHYDRATASE/ALTRONATE HYDROLASE DOMAIN"/>
    <property type="match status" value="1"/>
</dbReference>
<dbReference type="InterPro" id="IPR027417">
    <property type="entry name" value="P-loop_NTPase"/>
</dbReference>
<evidence type="ECO:0000313" key="5">
    <source>
        <dbReference type="Proteomes" id="UP000095706"/>
    </source>
</evidence>
<dbReference type="Proteomes" id="UP000095706">
    <property type="component" value="Unassembled WGS sequence"/>
</dbReference>
<dbReference type="Pfam" id="PF09820">
    <property type="entry name" value="AAA-ATPase_like"/>
    <property type="match status" value="1"/>
</dbReference>
<protein>
    <submittedName>
        <fullName evidence="4">AAA family ATPase</fullName>
    </submittedName>
    <submittedName>
        <fullName evidence="3">Predicted AAA-ATPase</fullName>
    </submittedName>
</protein>
<reference evidence="5 6" key="1">
    <citation type="submission" date="2015-09" db="EMBL/GenBank/DDBJ databases">
        <authorList>
            <consortium name="Pathogen Informatics"/>
        </authorList>
    </citation>
    <scope>NUCLEOTIDE SEQUENCE [LARGE SCALE GENOMIC DNA]</scope>
    <source>
        <strain evidence="2 5">2789STDY5608849</strain>
        <strain evidence="3 6">2789STDY5834885</strain>
    </source>
</reference>
<dbReference type="EMBL" id="CZAL01000025">
    <property type="protein sequence ID" value="CUP95719.1"/>
    <property type="molecule type" value="Genomic_DNA"/>
</dbReference>
<dbReference type="Pfam" id="PF08011">
    <property type="entry name" value="PDDEXK_9"/>
    <property type="match status" value="1"/>
</dbReference>
<dbReference type="AlphaFoldDB" id="A0A174SMC1"/>
<evidence type="ECO:0000313" key="6">
    <source>
        <dbReference type="Proteomes" id="UP000095709"/>
    </source>
</evidence>
<dbReference type="SUPFAM" id="SSF52540">
    <property type="entry name" value="P-loop containing nucleoside triphosphate hydrolases"/>
    <property type="match status" value="1"/>
</dbReference>
<dbReference type="InterPro" id="IPR012547">
    <property type="entry name" value="PDDEXK_9"/>
</dbReference>
<reference evidence="4" key="3">
    <citation type="submission" date="2020-02" db="EMBL/GenBank/DDBJ databases">
        <authorList>
            <person name="Littmann E."/>
            <person name="Sorbara M."/>
        </authorList>
    </citation>
    <scope>NUCLEOTIDE SEQUENCE</scope>
    <source>
        <strain evidence="4">MSK.14.54</strain>
    </source>
</reference>
<sequence length="562" mass="65579">MKSVISIGNQDFISIRKNNCFYIDKTDFIREWWDNQDSVTLITRPRRFGKTLNMSMVEYFFSVNHSECSKYFEDLVIWKEERFRKLQGTYPVISLSFADIKATTYETARRAVIRKLVKLYSTFEFVKSSKVLNEKDRAYFDSVEENMSDDAAAVAVNYLSDYLSRYYGKKVIILLDEYDTPLQESYIHGYWENLTAFIRSLFNSTFKTNPYMERGLLTGITRVSKESIFSDLNNLEVVTTTSEKYSGSFGFTEEEVFHALEENGLSDEKGTVRYWYDGFSFGKRKDIYNPWSITKYLDTGEYGTYWADTSGNMLISNLIRRSPAKIKTEMEDLLNGRVICTELDEQVIFEQLGRKRGAIWSLMLASGYLKVDRYEMDNRTGKRQYDLKVTNHETMLMFEQMIEDWFTEEDSAYGNFKDALLAGDLDYMNQFMNQVALQTFSSFDTGGKPSEELEPERFYHGFVLGLIVDLAGKYRITSNRESGFGRYDVVMEPLKENLDAIVMEFKVQNTSKEKSLEETVEHALRQIQEKQYDTELLARGIAKERIRYYGFAFRGKKVLIGN</sequence>
<evidence type="ECO:0000313" key="4">
    <source>
        <dbReference type="EMBL" id="NSE17663.1"/>
    </source>
</evidence>
<evidence type="ECO:0000313" key="7">
    <source>
        <dbReference type="Proteomes" id="UP000768180"/>
    </source>
</evidence>
<organism evidence="3 6">
    <name type="scientific">Fusicatenibacter saccharivorans</name>
    <dbReference type="NCBI Taxonomy" id="1150298"/>
    <lineage>
        <taxon>Bacteria</taxon>
        <taxon>Bacillati</taxon>
        <taxon>Bacillota</taxon>
        <taxon>Clostridia</taxon>
        <taxon>Lachnospirales</taxon>
        <taxon>Lachnospiraceae</taxon>
        <taxon>Fusicatenibacter</taxon>
    </lineage>
</organism>